<dbReference type="CDD" id="cd07121">
    <property type="entry name" value="ALDH_EutE"/>
    <property type="match status" value="1"/>
</dbReference>
<dbReference type="InterPro" id="IPR012408">
    <property type="entry name" value="Acetald_propionald_DH-rel"/>
</dbReference>
<dbReference type="EMBL" id="JAIFTX010000001">
    <property type="protein sequence ID" value="MBX7289485.1"/>
    <property type="molecule type" value="Genomic_DNA"/>
</dbReference>
<protein>
    <submittedName>
        <fullName evidence="4">Aldehyde dehydrogenase EutE</fullName>
    </submittedName>
</protein>
<dbReference type="InterPro" id="IPR015590">
    <property type="entry name" value="Aldehyde_DH_dom"/>
</dbReference>
<feature type="domain" description="Aldehyde dehydrogenase" evidence="3">
    <location>
        <begin position="46"/>
        <end position="433"/>
    </location>
</feature>
<name>A0ABD4RE39_9CLOT</name>
<accession>A0ABD4RE39</accession>
<dbReference type="PIRSF" id="PIRSF036410">
    <property type="entry name" value="EutE_PduP"/>
    <property type="match status" value="1"/>
</dbReference>
<dbReference type="NCBIfam" id="NF011927">
    <property type="entry name" value="PRK15398.1"/>
    <property type="match status" value="1"/>
</dbReference>
<proteinExistence type="predicted"/>
<dbReference type="GO" id="GO:0016491">
    <property type="term" value="F:oxidoreductase activity"/>
    <property type="evidence" value="ECO:0007669"/>
    <property type="project" value="UniProtKB-KW"/>
</dbReference>
<dbReference type="InterPro" id="IPR016161">
    <property type="entry name" value="Ald_DH/histidinol_DH"/>
</dbReference>
<dbReference type="Gene3D" id="3.40.309.10">
    <property type="entry name" value="Aldehyde Dehydrogenase, Chain A, domain 2"/>
    <property type="match status" value="1"/>
</dbReference>
<dbReference type="KEGG" id="cchv:BTM20_07295"/>
<evidence type="ECO:0000259" key="3">
    <source>
        <dbReference type="Pfam" id="PF00171"/>
    </source>
</evidence>
<gene>
    <name evidence="4" type="ORF">K4H94_00265</name>
</gene>
<dbReference type="Pfam" id="PF00171">
    <property type="entry name" value="Aldedh"/>
    <property type="match status" value="1"/>
</dbReference>
<dbReference type="InterPro" id="IPR016162">
    <property type="entry name" value="Ald_DH_N"/>
</dbReference>
<comment type="caution">
    <text evidence="4">The sequence shown here is derived from an EMBL/GenBank/DDBJ whole genome shotgun (WGS) entry which is preliminary data.</text>
</comment>
<evidence type="ECO:0000256" key="2">
    <source>
        <dbReference type="ARBA" id="ARBA00023027"/>
    </source>
</evidence>
<dbReference type="InterPro" id="IPR016163">
    <property type="entry name" value="Ald_DH_C"/>
</dbReference>
<dbReference type="PANTHER" id="PTHR11699">
    <property type="entry name" value="ALDEHYDE DEHYDROGENASE-RELATED"/>
    <property type="match status" value="1"/>
</dbReference>
<reference evidence="4 5" key="1">
    <citation type="submission" date="2021-08" db="EMBL/GenBank/DDBJ databases">
        <title>Genome sequence analysis of Clostridium chauvoei strains of European origin and evaluation of typing options for outbreak investigations.</title>
        <authorList>
            <person name="Abdel-Glil M."/>
            <person name="Thomas P."/>
            <person name="Seyboldt C."/>
        </authorList>
    </citation>
    <scope>NUCLEOTIDE SEQUENCE [LARGE SCALE GENOMIC DNA]</scope>
    <source>
        <strain evidence="4 5">S0260-09</strain>
    </source>
</reference>
<dbReference type="Gene3D" id="3.40.605.10">
    <property type="entry name" value="Aldehyde Dehydrogenase, Chain A, domain 1"/>
    <property type="match status" value="1"/>
</dbReference>
<keyword evidence="1" id="KW-0560">Oxidoreductase</keyword>
<keyword evidence="2" id="KW-0520">NAD</keyword>
<organism evidence="4 5">
    <name type="scientific">Clostridium chauvoei</name>
    <dbReference type="NCBI Taxonomy" id="46867"/>
    <lineage>
        <taxon>Bacteria</taxon>
        <taxon>Bacillati</taxon>
        <taxon>Bacillota</taxon>
        <taxon>Clostridia</taxon>
        <taxon>Eubacteriales</taxon>
        <taxon>Clostridiaceae</taxon>
        <taxon>Clostridium</taxon>
    </lineage>
</organism>
<evidence type="ECO:0000313" key="5">
    <source>
        <dbReference type="Proteomes" id="UP000775179"/>
    </source>
</evidence>
<dbReference type="GeneID" id="66301670"/>
<evidence type="ECO:0000256" key="1">
    <source>
        <dbReference type="ARBA" id="ARBA00023002"/>
    </source>
</evidence>
<sequence>MFSDEKSIEEIVIKVLEEIHTDRKTKCNKNCNSNCGCNKDKFIFSSVDDAVAAAKKSFFELKKLTIREREEIIKNIRKKCLDYADKLSIMAVEETGMGKVEDKVTKHILIAEKTPGTEDLKTTAWSGDGGLTLIEQGAFGVIAAITPSTNPTATVLCNAIGMISAGNTIVFAPHPNAVKCSNLAVKLINEASKEAGGPENIAVSFRKPSIDITTELMKHKDIALISATGGPGVVNQALSSGKRALGAGAGNPPVIVDETANIEKAAKDIIDGATFDNNLPCIAEKEVIVIDSVSNKLIEYMIKFGAYLLKDKEQIKRLEDKLLIKNGKKVTLNRDFVGKDAKVILDSIDILVDDSIKCIIFEGDKDSLLIKEELMMPILGIVKVNNFDEAVECALELEHGNRHSAHMHSKNIDNLTTFARVIDTAIFVKNAPSYSALGVNAEGFATFTIASKTGEGLSSTKTFTKNRRCVLSDGLSIR</sequence>
<dbReference type="SUPFAM" id="SSF53720">
    <property type="entry name" value="ALDH-like"/>
    <property type="match status" value="1"/>
</dbReference>
<dbReference type="Proteomes" id="UP000775179">
    <property type="component" value="Unassembled WGS sequence"/>
</dbReference>
<dbReference type="AlphaFoldDB" id="A0ABD4RE39"/>
<dbReference type="RefSeq" id="WP_021875658.1">
    <property type="nucleotide sequence ID" value="NZ_CP018624.1"/>
</dbReference>
<evidence type="ECO:0000313" key="4">
    <source>
        <dbReference type="EMBL" id="MBX7289485.1"/>
    </source>
</evidence>